<dbReference type="Proteomes" id="UP000004277">
    <property type="component" value="Unassembled WGS sequence"/>
</dbReference>
<reference evidence="1" key="1">
    <citation type="submission" date="2019-05" db="EMBL/GenBank/DDBJ databases">
        <title>Revised genome assembly of Burkholderiaceae (previously Ralstonia) sp. PBA.</title>
        <authorList>
            <person name="Gan H.M."/>
        </authorList>
    </citation>
    <scope>NUCLEOTIDE SEQUENCE</scope>
    <source>
        <strain evidence="1">PBA</strain>
    </source>
</reference>
<proteinExistence type="predicted"/>
<evidence type="ECO:0000313" key="2">
    <source>
        <dbReference type="Proteomes" id="UP000004277"/>
    </source>
</evidence>
<protein>
    <submittedName>
        <fullName evidence="1">DUF4124 domain-containing protein</fullName>
    </submittedName>
</protein>
<accession>A0ACD3SMJ4</accession>
<keyword evidence="2" id="KW-1185">Reference proteome</keyword>
<dbReference type="EMBL" id="AKCV02000023">
    <property type="protein sequence ID" value="TMS57434.1"/>
    <property type="molecule type" value="Genomic_DNA"/>
</dbReference>
<gene>
    <name evidence="1" type="ORF">MW7_012580</name>
</gene>
<comment type="caution">
    <text evidence="1">The sequence shown here is derived from an EMBL/GenBank/DDBJ whole genome shotgun (WGS) entry which is preliminary data.</text>
</comment>
<evidence type="ECO:0000313" key="1">
    <source>
        <dbReference type="EMBL" id="TMS57434.1"/>
    </source>
</evidence>
<name>A0ACD3SMJ4_9BURK</name>
<sequence length="181" mass="19187">MLAFRLTPAAVAAAIATTVATVVAGVGLVLPATAQAQSEVFLCPGANGVPEYKNNGNTKGCRKLTLQESVTIPAPRQPAARSGSAPVSPGAAGGGAFPRIDSATQRTRDSERRGVLERELSDEEGKLAALKREYNNGEPERLGNERNYQKYLDRVAGLKEDIARSEANISAIRRELSALKE</sequence>
<organism evidence="1 2">
    <name type="scientific">Imbroritus primus</name>
    <dbReference type="NCBI Taxonomy" id="3058603"/>
    <lineage>
        <taxon>Bacteria</taxon>
        <taxon>Pseudomonadati</taxon>
        <taxon>Pseudomonadota</taxon>
        <taxon>Betaproteobacteria</taxon>
        <taxon>Burkholderiales</taxon>
        <taxon>Burkholderiaceae</taxon>
        <taxon>Imbroritus</taxon>
    </lineage>
</organism>